<keyword evidence="1" id="KW-1133">Transmembrane helix</keyword>
<keyword evidence="1" id="KW-0472">Membrane</keyword>
<evidence type="ECO:0000256" key="1">
    <source>
        <dbReference type="SAM" id="Phobius"/>
    </source>
</evidence>
<feature type="transmembrane region" description="Helical" evidence="1">
    <location>
        <begin position="450"/>
        <end position="469"/>
    </location>
</feature>
<feature type="transmembrane region" description="Helical" evidence="1">
    <location>
        <begin position="25"/>
        <end position="45"/>
    </location>
</feature>
<feature type="transmembrane region" description="Helical" evidence="1">
    <location>
        <begin position="90"/>
        <end position="111"/>
    </location>
</feature>
<feature type="transmembrane region" description="Helical" evidence="1">
    <location>
        <begin position="214"/>
        <end position="234"/>
    </location>
</feature>
<protein>
    <recommendedName>
        <fullName evidence="4">Glycosyltransferase RgtA/B/C/D-like domain-containing protein</fullName>
    </recommendedName>
</protein>
<evidence type="ECO:0000313" key="3">
    <source>
        <dbReference type="Proteomes" id="UP001317322"/>
    </source>
</evidence>
<feature type="transmembrane region" description="Helical" evidence="1">
    <location>
        <begin position="370"/>
        <end position="386"/>
    </location>
</feature>
<gene>
    <name evidence="2" type="ORF">NP075_12405</name>
</gene>
<feature type="transmembrane region" description="Helical" evidence="1">
    <location>
        <begin position="52"/>
        <end position="70"/>
    </location>
</feature>
<keyword evidence="1" id="KW-0812">Transmembrane</keyword>
<name>A0ABY5K0H2_9CELL</name>
<feature type="transmembrane region" description="Helical" evidence="1">
    <location>
        <begin position="241"/>
        <end position="261"/>
    </location>
</feature>
<keyword evidence="3" id="KW-1185">Reference proteome</keyword>
<feature type="transmembrane region" description="Helical" evidence="1">
    <location>
        <begin position="421"/>
        <end position="438"/>
    </location>
</feature>
<feature type="transmembrane region" description="Helical" evidence="1">
    <location>
        <begin position="393"/>
        <end position="415"/>
    </location>
</feature>
<sequence length="701" mass="73305">MVLLLVGGAARLALGARLDVVPGLGVTLGLGAAAVAVPVSIVFALGGDATHAVVGVLVVAAVAWLSSGLVTVRRERGTAALWRWVRRAVAATPLDALAAAVVLAATVPLLWHGLTYWTTFSNDFPSYAASVEVWAAGPQGGAAFLERHPDGFGEYQHWRAHTAKPMATALLLLASMVTGLPGAQLLAPATVVLLFLLVSTMLAVTAVVAPGRRWPVALATAAPLLSVVPLGRVYDAQLGQAAAAALLAVVLALLAGSGPPARPWVAASAVAVVLAAAVGMNPTLVVGSSVAVAGACVYVWGRRRRASRALDLRTVVLGVIGAVVLSLPFLGDYLGLGVAEADGTGGYELPFPSPAALVGLQRTVDDVTSPWAWTVVVLVVAGYVLYKRKHPGPWWAAVAAGAAAANLALLVHVYGLQSYSVHKYVALAVVVVVPLLLARAVGLLSAVTRLADAVAVVVALGAANAWVAATQVPVVVPDDLWALAGDRRVEQVPVLNVHVSNAYEAPVAATVLGNERIVVTQLTYAPSHPPVGDWALIHRDWWDLGPLDEVIDLNETYQLVRFGLTEVSEGERLVLDAAHPEHERLLYGRWNRSTRGELWGAGEQTWLAFALPDQLVGREVRLTLEGELDLEDGDRLRAEANGQPVDVTAPGSSGEGRIVVTVPADATRRDGDRLTVRLFPDRDGARIGVRVESLEVRGSSG</sequence>
<feature type="transmembrane region" description="Helical" evidence="1">
    <location>
        <begin position="185"/>
        <end position="208"/>
    </location>
</feature>
<evidence type="ECO:0008006" key="4">
    <source>
        <dbReference type="Google" id="ProtNLM"/>
    </source>
</evidence>
<proteinExistence type="predicted"/>
<accession>A0ABY5K0H2</accession>
<feature type="transmembrane region" description="Helical" evidence="1">
    <location>
        <begin position="312"/>
        <end position="330"/>
    </location>
</feature>
<feature type="transmembrane region" description="Helical" evidence="1">
    <location>
        <begin position="267"/>
        <end position="300"/>
    </location>
</feature>
<dbReference type="EMBL" id="CP101989">
    <property type="protein sequence ID" value="UUI63932.1"/>
    <property type="molecule type" value="Genomic_DNA"/>
</dbReference>
<evidence type="ECO:0000313" key="2">
    <source>
        <dbReference type="EMBL" id="UUI63932.1"/>
    </source>
</evidence>
<dbReference type="Proteomes" id="UP001317322">
    <property type="component" value="Chromosome"/>
</dbReference>
<dbReference type="RefSeq" id="WP_227565476.1">
    <property type="nucleotide sequence ID" value="NZ_CP101989.1"/>
</dbReference>
<organism evidence="2 3">
    <name type="scientific">Cellulomonas wangsupingiae</name>
    <dbReference type="NCBI Taxonomy" id="2968085"/>
    <lineage>
        <taxon>Bacteria</taxon>
        <taxon>Bacillati</taxon>
        <taxon>Actinomycetota</taxon>
        <taxon>Actinomycetes</taxon>
        <taxon>Micrococcales</taxon>
        <taxon>Cellulomonadaceae</taxon>
        <taxon>Cellulomonas</taxon>
    </lineage>
</organism>
<reference evidence="2 3" key="1">
    <citation type="submission" date="2022-07" db="EMBL/GenBank/DDBJ databases">
        <title>Novel species in genus cellulomonas.</title>
        <authorList>
            <person name="Ye L."/>
        </authorList>
    </citation>
    <scope>NUCLEOTIDE SEQUENCE [LARGE SCALE GENOMIC DNA]</scope>
    <source>
        <strain evidence="3">zg-Y908</strain>
    </source>
</reference>